<gene>
    <name evidence="1" type="primary">tgpA</name>
    <name evidence="1" type="ORF">CB4_02743</name>
</gene>
<name>A0A0U4WJ49_9BACL</name>
<dbReference type="GO" id="GO:0003810">
    <property type="term" value="F:protein-glutamine gamma-glutamyltransferase activity"/>
    <property type="evidence" value="ECO:0007669"/>
    <property type="project" value="UniProtKB-EC"/>
</dbReference>
<dbReference type="Pfam" id="PF01841">
    <property type="entry name" value="Transglut_core"/>
    <property type="match status" value="1"/>
</dbReference>
<sequence>MNRLLRSLFVGVIAWCLVISSGTVWASQGVSYTNSRDIVVQTTITVPKSQLANLSSYTIKGTLISGAEHPYANPYYYAGATKQVGIGSDNEKNFSYTISENVENQKITSDKTYTAVAKIKSSLVTYSISPKQVASTVAYPPEVKRYVVPSPQIESNHPLIVKKAKEIVKGETNPYLKVKKIFDFTNTYMEYTEKEAWGTAVQALQRRSGVCEDFSRLMVALLRAQNIPARTVAGYALGKDEKTVDLTKADYAHMWVEFYLPGYGWLPADPTVLDYDEHDKRVAAANFGMGNWYYIPEVIDQEGGISYEYYAREEAEDDGNLLDPIVVEKGEVKIKP</sequence>
<dbReference type="SUPFAM" id="SSF54001">
    <property type="entry name" value="Cysteine proteinases"/>
    <property type="match status" value="1"/>
</dbReference>
<keyword evidence="2" id="KW-1185">Reference proteome</keyword>
<dbReference type="PANTHER" id="PTHR33490">
    <property type="entry name" value="BLR5614 PROTEIN-RELATED"/>
    <property type="match status" value="1"/>
</dbReference>
<organism evidence="1 2">
    <name type="scientific">Aneurinibacillus soli</name>
    <dbReference type="NCBI Taxonomy" id="1500254"/>
    <lineage>
        <taxon>Bacteria</taxon>
        <taxon>Bacillati</taxon>
        <taxon>Bacillota</taxon>
        <taxon>Bacilli</taxon>
        <taxon>Bacillales</taxon>
        <taxon>Paenibacillaceae</taxon>
        <taxon>Aneurinibacillus group</taxon>
        <taxon>Aneurinibacillus</taxon>
    </lineage>
</organism>
<evidence type="ECO:0000313" key="1">
    <source>
        <dbReference type="EMBL" id="BAU28568.1"/>
    </source>
</evidence>
<dbReference type="PANTHER" id="PTHR33490:SF6">
    <property type="entry name" value="SLL1049 PROTEIN"/>
    <property type="match status" value="1"/>
</dbReference>
<dbReference type="Proteomes" id="UP000217696">
    <property type="component" value="Chromosome"/>
</dbReference>
<dbReference type="AlphaFoldDB" id="A0A0U4WJ49"/>
<dbReference type="KEGG" id="asoc:CB4_02743"/>
<dbReference type="Gene3D" id="3.10.620.30">
    <property type="match status" value="1"/>
</dbReference>
<accession>A0A0U4WJ49</accession>
<dbReference type="InterPro" id="IPR038765">
    <property type="entry name" value="Papain-like_cys_pep_sf"/>
</dbReference>
<dbReference type="RefSeq" id="WP_157737977.1">
    <property type="nucleotide sequence ID" value="NZ_AP017312.1"/>
</dbReference>
<keyword evidence="1" id="KW-0012">Acyltransferase</keyword>
<proteinExistence type="predicted"/>
<dbReference type="EC" id="2.3.2.13" evidence="1"/>
<keyword evidence="1" id="KW-0808">Transferase</keyword>
<dbReference type="SMART" id="SM00460">
    <property type="entry name" value="TGc"/>
    <property type="match status" value="1"/>
</dbReference>
<dbReference type="EMBL" id="AP017312">
    <property type="protein sequence ID" value="BAU28568.1"/>
    <property type="molecule type" value="Genomic_DNA"/>
</dbReference>
<dbReference type="InterPro" id="IPR002931">
    <property type="entry name" value="Transglutaminase-like"/>
</dbReference>
<reference evidence="1 2" key="1">
    <citation type="submission" date="2015-12" db="EMBL/GenBank/DDBJ databases">
        <title>Genome sequence of Aneurinibacillus soli.</title>
        <authorList>
            <person name="Lee J.S."/>
            <person name="Lee K.C."/>
            <person name="Kim K.K."/>
            <person name="Lee B.W."/>
        </authorList>
    </citation>
    <scope>NUCLEOTIDE SEQUENCE [LARGE SCALE GENOMIC DNA]</scope>
    <source>
        <strain evidence="1 2">CB4</strain>
    </source>
</reference>
<evidence type="ECO:0000313" key="2">
    <source>
        <dbReference type="Proteomes" id="UP000217696"/>
    </source>
</evidence>
<protein>
    <submittedName>
        <fullName evidence="1">Protein-glutamine gamma-glutamyltransferase</fullName>
        <ecNumber evidence="1">2.3.2.13</ecNumber>
    </submittedName>
</protein>